<gene>
    <name evidence="2" type="ORF">KQY15_16135</name>
</gene>
<dbReference type="InterPro" id="IPR057271">
    <property type="entry name" value="YagK_YfjJ_C"/>
</dbReference>
<organism evidence="2 3">
    <name type="scientific">Arsukibacterium indicum</name>
    <dbReference type="NCBI Taxonomy" id="2848612"/>
    <lineage>
        <taxon>Bacteria</taxon>
        <taxon>Pseudomonadati</taxon>
        <taxon>Pseudomonadota</taxon>
        <taxon>Gammaproteobacteria</taxon>
        <taxon>Chromatiales</taxon>
        <taxon>Chromatiaceae</taxon>
        <taxon>Arsukibacterium</taxon>
    </lineage>
</organism>
<dbReference type="RefSeq" id="WP_217670946.1">
    <property type="nucleotide sequence ID" value="NZ_JAHRID010000008.1"/>
</dbReference>
<reference evidence="2 3" key="1">
    <citation type="submission" date="2021-06" db="EMBL/GenBank/DDBJ databases">
        <title>Rheinheimera indica sp. nov., isolated from deep-sea sediment.</title>
        <authorList>
            <person name="Wang Z."/>
            <person name="Zhang X.-Y."/>
        </authorList>
    </citation>
    <scope>NUCLEOTIDE SEQUENCE [LARGE SCALE GENOMIC DNA]</scope>
    <source>
        <strain evidence="2 3">SM2107</strain>
    </source>
</reference>
<protein>
    <submittedName>
        <fullName evidence="2">Inovirus Gp2 family protein</fullName>
    </submittedName>
</protein>
<accession>A0ABS6MP83</accession>
<dbReference type="Proteomes" id="UP000704611">
    <property type="component" value="Unassembled WGS sequence"/>
</dbReference>
<feature type="domain" description="YagK/YfjJ C-terminal" evidence="1">
    <location>
        <begin position="48"/>
        <end position="217"/>
    </location>
</feature>
<evidence type="ECO:0000313" key="3">
    <source>
        <dbReference type="Proteomes" id="UP000704611"/>
    </source>
</evidence>
<evidence type="ECO:0000259" key="1">
    <source>
        <dbReference type="Pfam" id="PF11726"/>
    </source>
</evidence>
<dbReference type="Pfam" id="PF11726">
    <property type="entry name" value="YagK_YfjJ_C"/>
    <property type="match status" value="1"/>
</dbReference>
<proteinExistence type="predicted"/>
<name>A0ABS6MP83_9GAMM</name>
<comment type="caution">
    <text evidence="2">The sequence shown here is derived from an EMBL/GenBank/DDBJ whole genome shotgun (WGS) entry which is preliminary data.</text>
</comment>
<sequence>MPRQQSAGSKLRLTNSDEYKGYPILTNRGPLVEGYLEQALTVIHNAVAEHPRTLAIRVDLRLPMYYQVVNSDLMSKFTESLKAQIRADLLRKEAQGKRVYRCSLRYIWVRERSSSANPHFHVLLLLNMDAYFTLGDFTVEHGRNMATRIKKAWASALGIKVEQVAGLVEFPKNPVYRLNYYADNFDQVKVDLFRRVSYFAKLETKEYGTGSRSFGCSQR</sequence>
<dbReference type="EMBL" id="JAHRID010000008">
    <property type="protein sequence ID" value="MBV2130625.1"/>
    <property type="molecule type" value="Genomic_DNA"/>
</dbReference>
<evidence type="ECO:0000313" key="2">
    <source>
        <dbReference type="EMBL" id="MBV2130625.1"/>
    </source>
</evidence>
<keyword evidence="3" id="KW-1185">Reference proteome</keyword>